<dbReference type="InterPro" id="IPR000182">
    <property type="entry name" value="GNAT_dom"/>
</dbReference>
<accession>A0A383VC56</accession>
<feature type="domain" description="N-acetyltransferase" evidence="1">
    <location>
        <begin position="164"/>
        <end position="312"/>
    </location>
</feature>
<dbReference type="EMBL" id="FNXT01000285">
    <property type="protein sequence ID" value="SZX63155.1"/>
    <property type="molecule type" value="Genomic_DNA"/>
</dbReference>
<evidence type="ECO:0000313" key="2">
    <source>
        <dbReference type="EMBL" id="SZX63155.1"/>
    </source>
</evidence>
<dbReference type="PROSITE" id="PS51186">
    <property type="entry name" value="GNAT"/>
    <property type="match status" value="1"/>
</dbReference>
<dbReference type="PANTHER" id="PTHR42791">
    <property type="entry name" value="GNAT FAMILY ACETYLTRANSFERASE"/>
    <property type="match status" value="1"/>
</dbReference>
<evidence type="ECO:0000313" key="3">
    <source>
        <dbReference type="Proteomes" id="UP000256970"/>
    </source>
</evidence>
<dbReference type="InterPro" id="IPR016181">
    <property type="entry name" value="Acyl_CoA_acyltransferase"/>
</dbReference>
<dbReference type="GO" id="GO:0016747">
    <property type="term" value="F:acyltransferase activity, transferring groups other than amino-acyl groups"/>
    <property type="evidence" value="ECO:0007669"/>
    <property type="project" value="InterPro"/>
</dbReference>
<reference evidence="2 3" key="1">
    <citation type="submission" date="2016-10" db="EMBL/GenBank/DDBJ databases">
        <authorList>
            <person name="Cai Z."/>
        </authorList>
    </citation>
    <scope>NUCLEOTIDE SEQUENCE [LARGE SCALE GENOMIC DNA]</scope>
</reference>
<dbReference type="STRING" id="3088.A0A383VC56"/>
<name>A0A383VC56_TETOB</name>
<dbReference type="SUPFAM" id="SSF55729">
    <property type="entry name" value="Acyl-CoA N-acyltransferases (Nat)"/>
    <property type="match status" value="1"/>
</dbReference>
<proteinExistence type="predicted"/>
<dbReference type="AlphaFoldDB" id="A0A383VC56"/>
<dbReference type="InterPro" id="IPR052523">
    <property type="entry name" value="Trichothecene_AcTrans"/>
</dbReference>
<organism evidence="2 3">
    <name type="scientific">Tetradesmus obliquus</name>
    <name type="common">Green alga</name>
    <name type="synonym">Acutodesmus obliquus</name>
    <dbReference type="NCBI Taxonomy" id="3088"/>
    <lineage>
        <taxon>Eukaryota</taxon>
        <taxon>Viridiplantae</taxon>
        <taxon>Chlorophyta</taxon>
        <taxon>core chlorophytes</taxon>
        <taxon>Chlorophyceae</taxon>
        <taxon>CS clade</taxon>
        <taxon>Sphaeropleales</taxon>
        <taxon>Scenedesmaceae</taxon>
        <taxon>Tetradesmus</taxon>
    </lineage>
</organism>
<dbReference type="Gene3D" id="3.40.630.30">
    <property type="match status" value="1"/>
</dbReference>
<keyword evidence="3" id="KW-1185">Reference proteome</keyword>
<protein>
    <recommendedName>
        <fullName evidence="1">N-acetyltransferase domain-containing protein</fullName>
    </recommendedName>
</protein>
<dbReference type="Proteomes" id="UP000256970">
    <property type="component" value="Unassembled WGS sequence"/>
</dbReference>
<sequence>MPDTATTAAHWLSLAALGAATAASYVYYRQWQQRQQQQQLQISAAYPWLRASVCVAAASGAAAKDGATSAPAAPAVWCSTPRQRPELMPLLVQGIGESFVPGSSSGQQQHQQQSATGKDKEVLLRAGCEAMARLMIDQWADYPVLFHTQCGHCVALLAPKPLVQQLLQLQQPKLQQWRAALLSCWASSSSSSSSSSAASVSLLLPLCLAVNRHMTAEGGKALQDAGVADYLKLVVIVTSPAARGQGLASALLAALTSLAEQQQLPLCLEAAHDGLLPLYERHGFSTLTRLNVQPNAAKEPHYISLMLRRPAA</sequence>
<gene>
    <name evidence="2" type="ORF">BQ4739_LOCUS3712</name>
</gene>
<dbReference type="Pfam" id="PF13508">
    <property type="entry name" value="Acetyltransf_7"/>
    <property type="match status" value="1"/>
</dbReference>
<dbReference type="PANTHER" id="PTHR42791:SF1">
    <property type="entry name" value="N-ACETYLTRANSFERASE DOMAIN-CONTAINING PROTEIN"/>
    <property type="match status" value="1"/>
</dbReference>
<evidence type="ECO:0000259" key="1">
    <source>
        <dbReference type="PROSITE" id="PS51186"/>
    </source>
</evidence>